<keyword evidence="6" id="KW-0812">Transmembrane</keyword>
<keyword evidence="7" id="KW-0653">Protein transport</keyword>
<evidence type="ECO:0000256" key="7">
    <source>
        <dbReference type="ARBA" id="ARBA00022927"/>
    </source>
</evidence>
<dbReference type="NCBIfam" id="NF037980">
    <property type="entry name" value="T2SS_GspK"/>
    <property type="match status" value="1"/>
</dbReference>
<accession>A0A4Q4H2I5</accession>
<dbReference type="SUPFAM" id="SSF158544">
    <property type="entry name" value="GspK insert domain-like"/>
    <property type="match status" value="1"/>
</dbReference>
<proteinExistence type="inferred from homology"/>
<dbReference type="AlphaFoldDB" id="A0A4Q4H2I5"/>
<keyword evidence="9 10" id="KW-0472">Membrane</keyword>
<feature type="domain" description="T2SS protein K first SAM-like" evidence="12">
    <location>
        <begin position="101"/>
        <end position="204"/>
    </location>
</feature>
<dbReference type="InterPro" id="IPR005628">
    <property type="entry name" value="GspK"/>
</dbReference>
<dbReference type="Gene3D" id="1.10.40.60">
    <property type="entry name" value="EpsJ-like"/>
    <property type="match status" value="2"/>
</dbReference>
<keyword evidence="8" id="KW-1133">Transmembrane helix</keyword>
<evidence type="ECO:0000259" key="12">
    <source>
        <dbReference type="Pfam" id="PF21687"/>
    </source>
</evidence>
<dbReference type="Pfam" id="PF21687">
    <property type="entry name" value="T2SSK_1st"/>
    <property type="match status" value="1"/>
</dbReference>
<sequence>MKQQKGIALITILVMVALATILAASIAKRQYAANENTAVLMRQNQALNYAKSAEDFFSELLIQDAQNSPNTDNLQENWAKPMPAFPIEGGFITGTLKDESGKFNLNSLFTTDGKVNEENKVYFERILVRVGLAAEISQAVIDWQDQDDLPMGAMGAESNYYNGLQPSYSAANRPFFSVEELKLVRGFEGTKYDLIQQYVSALPDVTSKININTAPALVLAALDPKLDVASVASLQKQKLEKMENFNSVQDLLGVDAFKSIDPANKAMAEKVFDVKSGYFKAEIEVALNNRNRQMSSYLMRKNNTVVVYARSLAPF</sequence>
<reference evidence="13 14" key="1">
    <citation type="submission" date="2020-02" db="EMBL/GenBank/DDBJ databases">
        <title>Tigecycline-resistant Acinetobacter species from pigs and migratory birds.</title>
        <authorList>
            <person name="Chen C."/>
            <person name="Sun J."/>
            <person name="Liao X.-P."/>
            <person name="Liu Y.-H."/>
        </authorList>
    </citation>
    <scope>NUCLEOTIDE SEQUENCE [LARGE SCALE GENOMIC DNA]</scope>
    <source>
        <strain evidence="13 14">YH12207_T</strain>
    </source>
</reference>
<evidence type="ECO:0000256" key="4">
    <source>
        <dbReference type="ARBA" id="ARBA00022475"/>
    </source>
</evidence>
<evidence type="ECO:0000313" key="14">
    <source>
        <dbReference type="Proteomes" id="UP000593966"/>
    </source>
</evidence>
<evidence type="ECO:0000259" key="11">
    <source>
        <dbReference type="Pfam" id="PF03934"/>
    </source>
</evidence>
<name>A0A4Q4H2I5_9GAMM</name>
<dbReference type="Pfam" id="PF03934">
    <property type="entry name" value="T2SSK"/>
    <property type="match status" value="1"/>
</dbReference>
<dbReference type="Proteomes" id="UP000593966">
    <property type="component" value="Chromosome"/>
</dbReference>
<protein>
    <recommendedName>
        <fullName evidence="10">Type II secretion system protein K</fullName>
    </recommendedName>
</protein>
<dbReference type="PIRSF" id="PIRSF002786">
    <property type="entry name" value="XcpX"/>
    <property type="match status" value="1"/>
</dbReference>
<evidence type="ECO:0000256" key="2">
    <source>
        <dbReference type="ARBA" id="ARBA00007246"/>
    </source>
</evidence>
<evidence type="ECO:0000256" key="10">
    <source>
        <dbReference type="PIRNR" id="PIRNR002786"/>
    </source>
</evidence>
<feature type="domain" description="T2SS protein K second SAM-like" evidence="11">
    <location>
        <begin position="209"/>
        <end position="269"/>
    </location>
</feature>
<organism evidence="13 14">
    <name type="scientific">Acinetobacter piscicola</name>
    <dbReference type="NCBI Taxonomy" id="2006115"/>
    <lineage>
        <taxon>Bacteria</taxon>
        <taxon>Pseudomonadati</taxon>
        <taxon>Pseudomonadota</taxon>
        <taxon>Gammaproteobacteria</taxon>
        <taxon>Moraxellales</taxon>
        <taxon>Moraxellaceae</taxon>
        <taxon>Acinetobacter</taxon>
    </lineage>
</organism>
<comment type="similarity">
    <text evidence="2 10">Belongs to the GSP K family.</text>
</comment>
<comment type="subcellular location">
    <subcellularLocation>
        <location evidence="1 10">Cell inner membrane</location>
    </subcellularLocation>
</comment>
<dbReference type="InterPro" id="IPR038072">
    <property type="entry name" value="GspK_central_sf"/>
</dbReference>
<dbReference type="GO" id="GO:0005886">
    <property type="term" value="C:plasma membrane"/>
    <property type="evidence" value="ECO:0007669"/>
    <property type="project" value="UniProtKB-SubCell"/>
</dbReference>
<evidence type="ECO:0000256" key="5">
    <source>
        <dbReference type="ARBA" id="ARBA00022519"/>
    </source>
</evidence>
<keyword evidence="4 10" id="KW-1003">Cell membrane</keyword>
<evidence type="ECO:0000256" key="1">
    <source>
        <dbReference type="ARBA" id="ARBA00004533"/>
    </source>
</evidence>
<evidence type="ECO:0000313" key="13">
    <source>
        <dbReference type="EMBL" id="QOW45712.1"/>
    </source>
</evidence>
<dbReference type="PANTHER" id="PTHR38831">
    <property type="entry name" value="TYPE II SECRETION SYSTEM PROTEIN K"/>
    <property type="match status" value="1"/>
</dbReference>
<dbReference type="InterPro" id="IPR049031">
    <property type="entry name" value="T2SSK_SAM-like_1st"/>
</dbReference>
<dbReference type="InterPro" id="IPR045584">
    <property type="entry name" value="Pilin-like"/>
</dbReference>
<dbReference type="RefSeq" id="WP_130072594.1">
    <property type="nucleotide sequence ID" value="NZ_CP048659.1"/>
</dbReference>
<gene>
    <name evidence="13" type="primary">gspK</name>
    <name evidence="13" type="ORF">G0028_07305</name>
</gene>
<evidence type="ECO:0000256" key="9">
    <source>
        <dbReference type="ARBA" id="ARBA00023136"/>
    </source>
</evidence>
<keyword evidence="5 10" id="KW-0997">Cell inner membrane</keyword>
<dbReference type="SUPFAM" id="SSF54523">
    <property type="entry name" value="Pili subunits"/>
    <property type="match status" value="1"/>
</dbReference>
<dbReference type="PANTHER" id="PTHR38831:SF1">
    <property type="entry name" value="TYPE II SECRETION SYSTEM PROTEIN K-RELATED"/>
    <property type="match status" value="1"/>
</dbReference>
<dbReference type="GO" id="GO:0009306">
    <property type="term" value="P:protein secretion"/>
    <property type="evidence" value="ECO:0007669"/>
    <property type="project" value="InterPro"/>
</dbReference>
<evidence type="ECO:0000256" key="6">
    <source>
        <dbReference type="ARBA" id="ARBA00022692"/>
    </source>
</evidence>
<dbReference type="EMBL" id="CP048659">
    <property type="protein sequence ID" value="QOW45712.1"/>
    <property type="molecule type" value="Genomic_DNA"/>
</dbReference>
<keyword evidence="14" id="KW-1185">Reference proteome</keyword>
<evidence type="ECO:0000256" key="8">
    <source>
        <dbReference type="ARBA" id="ARBA00022989"/>
    </source>
</evidence>
<dbReference type="Gene3D" id="3.30.1300.30">
    <property type="entry name" value="GSPII I/J protein-like"/>
    <property type="match status" value="1"/>
</dbReference>
<evidence type="ECO:0000256" key="3">
    <source>
        <dbReference type="ARBA" id="ARBA00022448"/>
    </source>
</evidence>
<dbReference type="OrthoDB" id="5293133at2"/>
<dbReference type="InterPro" id="IPR049179">
    <property type="entry name" value="T2SSK_SAM-like_2nd"/>
</dbReference>
<keyword evidence="3 10" id="KW-0813">Transport</keyword>